<keyword evidence="2" id="KW-0067">ATP-binding</keyword>
<evidence type="ECO:0000313" key="2">
    <source>
        <dbReference type="EMBL" id="MSU05518.1"/>
    </source>
</evidence>
<feature type="domain" description="ATPase AAA-type core" evidence="1">
    <location>
        <begin position="50"/>
        <end position="363"/>
    </location>
</feature>
<reference evidence="2 3" key="1">
    <citation type="submission" date="2019-08" db="EMBL/GenBank/DDBJ databases">
        <title>In-depth cultivation of the pig gut microbiome towards novel bacterial diversity and tailored functional studies.</title>
        <authorList>
            <person name="Wylensek D."/>
            <person name="Hitch T.C.A."/>
            <person name="Clavel T."/>
        </authorList>
    </citation>
    <scope>NUCLEOTIDE SEQUENCE [LARGE SCALE GENOMIC DNA]</scope>
    <source>
        <strain evidence="2 3">NM-380-WT-3C1</strain>
    </source>
</reference>
<dbReference type="PANTHER" id="PTHR40396">
    <property type="entry name" value="ATPASE-LIKE PROTEIN"/>
    <property type="match status" value="1"/>
</dbReference>
<comment type="caution">
    <text evidence="2">The sequence shown here is derived from an EMBL/GenBank/DDBJ whole genome shotgun (WGS) entry which is preliminary data.</text>
</comment>
<dbReference type="EMBL" id="VUNN01000002">
    <property type="protein sequence ID" value="MSU05518.1"/>
    <property type="molecule type" value="Genomic_DNA"/>
</dbReference>
<dbReference type="InterPro" id="IPR027417">
    <property type="entry name" value="P-loop_NTPase"/>
</dbReference>
<dbReference type="GO" id="GO:0005524">
    <property type="term" value="F:ATP binding"/>
    <property type="evidence" value="ECO:0007669"/>
    <property type="project" value="UniProtKB-KW"/>
</dbReference>
<keyword evidence="3" id="KW-1185">Reference proteome</keyword>
<accession>A0A7X2PAY9</accession>
<protein>
    <submittedName>
        <fullName evidence="2">ATP-binding protein</fullName>
    </submittedName>
</protein>
<dbReference type="SUPFAM" id="SSF52540">
    <property type="entry name" value="P-loop containing nucleoside triphosphate hydrolases"/>
    <property type="match status" value="1"/>
</dbReference>
<keyword evidence="2" id="KW-0547">Nucleotide-binding</keyword>
<dbReference type="GO" id="GO:0016887">
    <property type="term" value="F:ATP hydrolysis activity"/>
    <property type="evidence" value="ECO:0007669"/>
    <property type="project" value="InterPro"/>
</dbReference>
<evidence type="ECO:0000259" key="1">
    <source>
        <dbReference type="Pfam" id="PF13304"/>
    </source>
</evidence>
<dbReference type="Proteomes" id="UP000460549">
    <property type="component" value="Unassembled WGS sequence"/>
</dbReference>
<proteinExistence type="predicted"/>
<dbReference type="Pfam" id="PF13304">
    <property type="entry name" value="AAA_21"/>
    <property type="match status" value="1"/>
</dbReference>
<name>A0A7X2PAY9_9SPIO</name>
<dbReference type="AlphaFoldDB" id="A0A7X2PAY9"/>
<dbReference type="RefSeq" id="WP_154424417.1">
    <property type="nucleotide sequence ID" value="NZ_VUNN01000002.1"/>
</dbReference>
<gene>
    <name evidence="2" type="ORF">FYJ80_01815</name>
</gene>
<dbReference type="InterPro" id="IPR003959">
    <property type="entry name" value="ATPase_AAA_core"/>
</dbReference>
<sequence>MLLEFRIKNYKSFVDETVFSMVPAPKQTGLDYSILSEKVGSRKHKALCSAVIYGPNASGKTNIIGAMETLRAIILRGNIRNSDSDISPNVASSSLELIPNCDSEGSPAEFSISFIEKGLLFQYSLILDLGRFLDRDYERKILEEKLVVNDKEVFSRGTHLEVYLPQVIRHLTSRSIKRITPKTKEIAESSLSDTELFLTNGFKNIFAKELTDVMINWFAEKFMVIYHSDAIKVMRKFAEPKEKAIHVEATLTEAAREFGITSNALGYRTDGESDEAVLCSILSNNKAVIPADIFESYGTIRFINEFPLIIKTLINGGTLVMDEFDASIHPMALMNIISIFHNDEINMNHAQFIFNTHNPIFLDGSLFRRDEIKFVERDQETKHSTHYALSDFSTAEGVRKGEDYMNNYFVSRYGAIKEIDFSPILKKIISQSREN</sequence>
<organism evidence="2 3">
    <name type="scientific">Bullifex porci</name>
    <dbReference type="NCBI Taxonomy" id="2606638"/>
    <lineage>
        <taxon>Bacteria</taxon>
        <taxon>Pseudomonadati</taxon>
        <taxon>Spirochaetota</taxon>
        <taxon>Spirochaetia</taxon>
        <taxon>Spirochaetales</taxon>
        <taxon>Spirochaetaceae</taxon>
        <taxon>Bullifex</taxon>
    </lineage>
</organism>
<dbReference type="Gene3D" id="3.40.50.300">
    <property type="entry name" value="P-loop containing nucleotide triphosphate hydrolases"/>
    <property type="match status" value="1"/>
</dbReference>
<dbReference type="PANTHER" id="PTHR40396:SF1">
    <property type="entry name" value="ATPASE AAA-TYPE CORE DOMAIN-CONTAINING PROTEIN"/>
    <property type="match status" value="1"/>
</dbReference>
<evidence type="ECO:0000313" key="3">
    <source>
        <dbReference type="Proteomes" id="UP000460549"/>
    </source>
</evidence>